<organism evidence="1">
    <name type="scientific">Iconisemion striatum</name>
    <dbReference type="NCBI Taxonomy" id="60296"/>
    <lineage>
        <taxon>Eukaryota</taxon>
        <taxon>Metazoa</taxon>
        <taxon>Chordata</taxon>
        <taxon>Craniata</taxon>
        <taxon>Vertebrata</taxon>
        <taxon>Euteleostomi</taxon>
        <taxon>Actinopterygii</taxon>
        <taxon>Neopterygii</taxon>
        <taxon>Teleostei</taxon>
        <taxon>Neoteleostei</taxon>
        <taxon>Acanthomorphata</taxon>
        <taxon>Ovalentaria</taxon>
        <taxon>Atherinomorphae</taxon>
        <taxon>Cyprinodontiformes</taxon>
        <taxon>Nothobranchiidae</taxon>
        <taxon>Iconisemion</taxon>
    </lineage>
</organism>
<proteinExistence type="predicted"/>
<accession>A0A1A7WT90</accession>
<dbReference type="EMBL" id="HADW01007553">
    <property type="protein sequence ID" value="SBP08953.1"/>
    <property type="molecule type" value="Transcribed_RNA"/>
</dbReference>
<protein>
    <submittedName>
        <fullName evidence="1">Uncharacterized protein</fullName>
    </submittedName>
</protein>
<name>A0A1A7WT90_9TELE</name>
<feature type="non-terminal residue" evidence="1">
    <location>
        <position position="49"/>
    </location>
</feature>
<dbReference type="AlphaFoldDB" id="A0A1A7WT90"/>
<evidence type="ECO:0000313" key="1">
    <source>
        <dbReference type="EMBL" id="SBP08953.1"/>
    </source>
</evidence>
<feature type="non-terminal residue" evidence="1">
    <location>
        <position position="1"/>
    </location>
</feature>
<reference evidence="1" key="2">
    <citation type="submission" date="2016-06" db="EMBL/GenBank/DDBJ databases">
        <title>The genome of a short-lived fish provides insights into sex chromosome evolution and the genetic control of aging.</title>
        <authorList>
            <person name="Reichwald K."/>
            <person name="Felder M."/>
            <person name="Petzold A."/>
            <person name="Koch P."/>
            <person name="Groth M."/>
            <person name="Platzer M."/>
        </authorList>
    </citation>
    <scope>NUCLEOTIDE SEQUENCE</scope>
    <source>
        <tissue evidence="1">Brain</tissue>
    </source>
</reference>
<sequence>CGSGAVLTHSYWFSSSHLRLAVRFWSGLGPDQDFSVWIMILFNDPVQSG</sequence>
<reference evidence="1" key="1">
    <citation type="submission" date="2016-05" db="EMBL/GenBank/DDBJ databases">
        <authorList>
            <person name="Lavstsen T."/>
            <person name="Jespersen J.S."/>
        </authorList>
    </citation>
    <scope>NUCLEOTIDE SEQUENCE</scope>
    <source>
        <tissue evidence="1">Brain</tissue>
    </source>
</reference>
<gene>
    <name evidence="1" type="primary">Nfu_g_1_008625</name>
</gene>